<dbReference type="Proteomes" id="UP000256645">
    <property type="component" value="Unassembled WGS sequence"/>
</dbReference>
<dbReference type="EMBL" id="PDLM01000018">
    <property type="protein sequence ID" value="RDW58135.1"/>
    <property type="molecule type" value="Genomic_DNA"/>
</dbReference>
<comment type="caution">
    <text evidence="2">The sequence shown here is derived from an EMBL/GenBank/DDBJ whole genome shotgun (WGS) entry which is preliminary data.</text>
</comment>
<dbReference type="PANTHER" id="PTHR37544">
    <property type="entry name" value="SPRAY-RELATED"/>
    <property type="match status" value="1"/>
</dbReference>
<feature type="transmembrane region" description="Helical" evidence="1">
    <location>
        <begin position="252"/>
        <end position="271"/>
    </location>
</feature>
<keyword evidence="1" id="KW-0812">Transmembrane</keyword>
<dbReference type="PANTHER" id="PTHR37544:SF3">
    <property type="entry name" value="SPRAY"/>
    <property type="match status" value="1"/>
</dbReference>
<dbReference type="Pfam" id="PF11915">
    <property type="entry name" value="DUF3433"/>
    <property type="match status" value="2"/>
</dbReference>
<dbReference type="OrthoDB" id="5428901at2759"/>
<feature type="transmembrane region" description="Helical" evidence="1">
    <location>
        <begin position="297"/>
        <end position="317"/>
    </location>
</feature>
<keyword evidence="3" id="KW-1185">Reference proteome</keyword>
<feature type="transmembrane region" description="Helical" evidence="1">
    <location>
        <begin position="430"/>
        <end position="451"/>
    </location>
</feature>
<evidence type="ECO:0000313" key="3">
    <source>
        <dbReference type="Proteomes" id="UP000256645"/>
    </source>
</evidence>
<keyword evidence="1" id="KW-0472">Membrane</keyword>
<feature type="transmembrane region" description="Helical" evidence="1">
    <location>
        <begin position="581"/>
        <end position="605"/>
    </location>
</feature>
<feature type="transmembrane region" description="Helical" evidence="1">
    <location>
        <begin position="549"/>
        <end position="569"/>
    </location>
</feature>
<name>A0A3D8Q8H1_9HELO</name>
<accession>A0A3D8Q8H1</accession>
<evidence type="ECO:0000313" key="2">
    <source>
        <dbReference type="EMBL" id="RDW58135.1"/>
    </source>
</evidence>
<dbReference type="AlphaFoldDB" id="A0A3D8Q8H1"/>
<dbReference type="STRING" id="1849047.A0A3D8Q8H1"/>
<reference evidence="2 3" key="1">
    <citation type="journal article" date="2018" name="IMA Fungus">
        <title>IMA Genome-F 9: Draft genome sequence of Annulohypoxylon stygium, Aspergillus mulundensis, Berkeleyomyces basicola (syn. Thielaviopsis basicola), Ceratocystis smalleyi, two Cercospora beticola strains, Coleophoma cylindrospora, Fusarium fracticaudum, Phialophora cf. hyalina, and Morchella septimelata.</title>
        <authorList>
            <person name="Wingfield B.D."/>
            <person name="Bills G.F."/>
            <person name="Dong Y."/>
            <person name="Huang W."/>
            <person name="Nel W.J."/>
            <person name="Swalarsk-Parry B.S."/>
            <person name="Vaghefi N."/>
            <person name="Wilken P.M."/>
            <person name="An Z."/>
            <person name="de Beer Z.W."/>
            <person name="De Vos L."/>
            <person name="Chen L."/>
            <person name="Duong T.A."/>
            <person name="Gao Y."/>
            <person name="Hammerbacher A."/>
            <person name="Kikkert J.R."/>
            <person name="Li Y."/>
            <person name="Li H."/>
            <person name="Li K."/>
            <person name="Li Q."/>
            <person name="Liu X."/>
            <person name="Ma X."/>
            <person name="Naidoo K."/>
            <person name="Pethybridge S.J."/>
            <person name="Sun J."/>
            <person name="Steenkamp E.T."/>
            <person name="van der Nest M.A."/>
            <person name="van Wyk S."/>
            <person name="Wingfield M.J."/>
            <person name="Xiong C."/>
            <person name="Yue Q."/>
            <person name="Zhang X."/>
        </authorList>
    </citation>
    <scope>NUCLEOTIDE SEQUENCE [LARGE SCALE GENOMIC DNA]</scope>
    <source>
        <strain evidence="2 3">BP6252</strain>
    </source>
</reference>
<keyword evidence="1" id="KW-1133">Transmembrane helix</keyword>
<dbReference type="InterPro" id="IPR021840">
    <property type="entry name" value="DUF3433"/>
</dbReference>
<gene>
    <name evidence="2" type="ORF">BP6252_13546</name>
</gene>
<feature type="transmembrane region" description="Helical" evidence="1">
    <location>
        <begin position="176"/>
        <end position="197"/>
    </location>
</feature>
<evidence type="ECO:0000256" key="1">
    <source>
        <dbReference type="SAM" id="Phobius"/>
    </source>
</evidence>
<organism evidence="2 3">
    <name type="scientific">Coleophoma cylindrospora</name>
    <dbReference type="NCBI Taxonomy" id="1849047"/>
    <lineage>
        <taxon>Eukaryota</taxon>
        <taxon>Fungi</taxon>
        <taxon>Dikarya</taxon>
        <taxon>Ascomycota</taxon>
        <taxon>Pezizomycotina</taxon>
        <taxon>Leotiomycetes</taxon>
        <taxon>Helotiales</taxon>
        <taxon>Dermateaceae</taxon>
        <taxon>Coleophoma</taxon>
    </lineage>
</organism>
<sequence length="683" mass="75058">MEDSKTVQTTVSDYRDGEVAVRRLPAIDNQGAIASLTSHSENLIPRIASSSSNPAIRTLTATQTTHGSTNTVLYIQSLSVRPVQTCGAGKTCGPNPNEWLDVGTITVVNAQATIRTSSTPSISSTTKSITPSSSFAPAPSNWLTTTAPTVGGPAPTNWLTPPEKQSSIHVFTRRDYFIGAFLPTILAVLFSIPWSLLDATIKEMEPFYQLATPTGVPAADSLFLNYANKTSFLVLFHALFRGRWPVFYSSFAYMLTLALAPLASEAVFIGLSGTCNATAGGQACLATLGIFPTIAKVLQGLLAAMAVLTLGLLVAFWRRSSGVFAEPRSLAGIATLSGNSQICSEFRNIASVNKYSEKHLAKALENKWYRLGWYHTYDGSMAYGFMIDASPRPSINGQSQSASLMPGPPMPPMIYPPPSKKESGVLFRRLQLIFSAIALCVLMAVILYYFLTNEDTTFERFMDSQGFGVRFLFTCIGVAIKKYWEHISKGNPSARFFHVFKTHTSLVLRSQQPYINLAKGQAKAEDSILLDPSMTYASSIWSSIRRGNFFMPLVDVCALLTEVLTVALANIPFSNATTYQGFKFCVYISISILAFMLLTVIIALFRGHSFLKPPLNPETILQKLVYLSESQITYRLGDMGSWNEKDRNKRILFLNNTYSFKTVIGRDGSYKERIDVDEPPHLN</sequence>
<proteinExistence type="predicted"/>
<protein>
    <submittedName>
        <fullName evidence="2">Uncharacterized protein</fullName>
    </submittedName>
</protein>
<feature type="transmembrane region" description="Helical" evidence="1">
    <location>
        <begin position="223"/>
        <end position="240"/>
    </location>
</feature>